<dbReference type="RefSeq" id="WP_274040122.1">
    <property type="nucleotide sequence ID" value="NZ_JANCPR020000010.1"/>
</dbReference>
<accession>A0ABT6ZUN7</accession>
<dbReference type="Proteomes" id="UP001214441">
    <property type="component" value="Unassembled WGS sequence"/>
</dbReference>
<dbReference type="Pfam" id="PF01804">
    <property type="entry name" value="Penicil_amidase"/>
    <property type="match status" value="1"/>
</dbReference>
<keyword evidence="2 6" id="KW-0732">Signal</keyword>
<feature type="region of interest" description="Disordered" evidence="5">
    <location>
        <begin position="29"/>
        <end position="53"/>
    </location>
</feature>
<dbReference type="Gene3D" id="2.30.120.10">
    <property type="match status" value="1"/>
</dbReference>
<feature type="region of interest" description="Disordered" evidence="5">
    <location>
        <begin position="210"/>
        <end position="291"/>
    </location>
</feature>
<dbReference type="Gene3D" id="3.60.20.10">
    <property type="entry name" value="Glutamine Phosphoribosylpyrophosphate, subunit 1, domain 1"/>
    <property type="match status" value="1"/>
</dbReference>
<dbReference type="InterPro" id="IPR002692">
    <property type="entry name" value="S45"/>
</dbReference>
<sequence length="864" mass="91117">MRNRLRSLRRLIVTGAALALAVTALPASAAPPGGDGARDGHAQRAERPSHSGMSAVIRYTENGIPHIAAKDYPGLGFGNGWAQAADQICVLADGFTTVRGERSRHFGATAETDGSLSSASSNLASDLYFKGVREARTVEKLLRQPAPAGPSREVRELARGWAAGYNDWLREHRDDIKDPACKGAAWLRPVTALDVSRRAFALSVLGGQGMGVDGITSATPPGETAPAGKATPPGAATPPETKGADRAGTTAPGEATAPKGARTSAAGAHAAGGGEGMSPKEAAEAARSALSRANADMGSNAVAFHGSTTANGSGALLGNPHYPWHGGRRFWQSQMTIPGELNAAGGSLLGSPTVSIGHNSRVAWSHTVATGVTLNLHQLALDPADPTAYTVDGKRERMEPREVSVTGKDGKRITRTQWWTRYGPVVTEAAGVELPWSATTAFALNDPNARNLRLTDTGLAFSKARDIRGMREALERVQGLPWVNTVAADARGNTLFAQSQILPRVTDELAKRCNTPLGQATFPAAGLAVLDGSRADCTPGTGSGAVQKGVFGPSEMPVLQNAPYVENSNDSAWLANADRPLTGYPRIFGDEGTPRSVRTRGAVEDVSALAREGGITRRDLREQQFANRAPAGDLAAEDTAKACAALPGGTAGNSAGETVDVARACVVIAGWDRTMRTGSEGALLFDRFWGKLATTVPADQRWRTPFDPAKPVTTPRDLNTGAPGFATALADAVSELEKYGIPLDAPLSEHQFVERRGKRIPVPGGVGGLGVWNMTVPVWDGERGGYREVQHGSSYIQAVDFSRGGGCPVRADTLLTYSQSSDPTSRHSSDQTELYSRGRMVEERFCEKDIRSSPELRTVRVSDR</sequence>
<name>A0ABT6ZUN7_9ACTN</name>
<dbReference type="PANTHER" id="PTHR34218">
    <property type="entry name" value="PEPTIDASE S45 PENICILLIN AMIDASE"/>
    <property type="match status" value="1"/>
</dbReference>
<evidence type="ECO:0000256" key="2">
    <source>
        <dbReference type="ARBA" id="ARBA00022729"/>
    </source>
</evidence>
<dbReference type="SUPFAM" id="SSF56235">
    <property type="entry name" value="N-terminal nucleophile aminohydrolases (Ntn hydrolases)"/>
    <property type="match status" value="1"/>
</dbReference>
<evidence type="ECO:0000256" key="3">
    <source>
        <dbReference type="ARBA" id="ARBA00022801"/>
    </source>
</evidence>
<evidence type="ECO:0000256" key="5">
    <source>
        <dbReference type="SAM" id="MobiDB-lite"/>
    </source>
</evidence>
<dbReference type="EMBL" id="JANCPR020000010">
    <property type="protein sequence ID" value="MDJ1132768.1"/>
    <property type="molecule type" value="Genomic_DNA"/>
</dbReference>
<keyword evidence="3" id="KW-0378">Hydrolase</keyword>
<evidence type="ECO:0000256" key="1">
    <source>
        <dbReference type="ARBA" id="ARBA00006586"/>
    </source>
</evidence>
<dbReference type="InterPro" id="IPR029055">
    <property type="entry name" value="Ntn_hydrolases_N"/>
</dbReference>
<proteinExistence type="inferred from homology"/>
<dbReference type="Gene3D" id="1.10.1400.10">
    <property type="match status" value="1"/>
</dbReference>
<comment type="caution">
    <text evidence="7">The sequence shown here is derived from an EMBL/GenBank/DDBJ whole genome shotgun (WGS) entry which is preliminary data.</text>
</comment>
<keyword evidence="4" id="KW-0865">Zymogen</keyword>
<dbReference type="InterPro" id="IPR023343">
    <property type="entry name" value="Penicillin_amidase_dom1"/>
</dbReference>
<keyword evidence="8" id="KW-1185">Reference proteome</keyword>
<feature type="signal peptide" evidence="6">
    <location>
        <begin position="1"/>
        <end position="29"/>
    </location>
</feature>
<dbReference type="PANTHER" id="PTHR34218:SF3">
    <property type="entry name" value="ACYL-HOMOSERINE LACTONE ACYLASE PVDQ"/>
    <property type="match status" value="1"/>
</dbReference>
<dbReference type="InterPro" id="IPR043146">
    <property type="entry name" value="Penicillin_amidase_N_B-knob"/>
</dbReference>
<comment type="similarity">
    <text evidence="1">Belongs to the peptidase S45 family.</text>
</comment>
<feature type="chain" id="PRO_5045486803" evidence="6">
    <location>
        <begin position="30"/>
        <end position="864"/>
    </location>
</feature>
<gene>
    <name evidence="7" type="ORF">NMN56_012545</name>
</gene>
<dbReference type="InterPro" id="IPR043147">
    <property type="entry name" value="Penicillin_amidase_A-knob"/>
</dbReference>
<evidence type="ECO:0000256" key="6">
    <source>
        <dbReference type="SAM" id="SignalP"/>
    </source>
</evidence>
<organism evidence="7 8">
    <name type="scientific">Streptomyces iconiensis</name>
    <dbReference type="NCBI Taxonomy" id="1384038"/>
    <lineage>
        <taxon>Bacteria</taxon>
        <taxon>Bacillati</taxon>
        <taxon>Actinomycetota</taxon>
        <taxon>Actinomycetes</taxon>
        <taxon>Kitasatosporales</taxon>
        <taxon>Streptomycetaceae</taxon>
        <taxon>Streptomyces</taxon>
    </lineage>
</organism>
<reference evidence="7 8" key="1">
    <citation type="submission" date="2023-05" db="EMBL/GenBank/DDBJ databases">
        <title>Streptantibioticus silvisoli sp. nov., acidotolerant actinomycetes 1 from pine litter.</title>
        <authorList>
            <person name="Swiecimska M."/>
            <person name="Golinska P."/>
            <person name="Sangal V."/>
            <person name="Wachnowicz B."/>
            <person name="Goodfellow M."/>
        </authorList>
    </citation>
    <scope>NUCLEOTIDE SEQUENCE [LARGE SCALE GENOMIC DNA]</scope>
    <source>
        <strain evidence="7 8">DSM 42109</strain>
    </source>
</reference>
<evidence type="ECO:0000313" key="7">
    <source>
        <dbReference type="EMBL" id="MDJ1132768.1"/>
    </source>
</evidence>
<feature type="compositionally biased region" description="Low complexity" evidence="5">
    <location>
        <begin position="218"/>
        <end position="269"/>
    </location>
</feature>
<dbReference type="Gene3D" id="1.10.439.10">
    <property type="entry name" value="Penicillin Amidohydrolase, domain 1"/>
    <property type="match status" value="1"/>
</dbReference>
<protein>
    <submittedName>
        <fullName evidence="7">Penicillin acylase family protein</fullName>
    </submittedName>
</protein>
<evidence type="ECO:0000256" key="4">
    <source>
        <dbReference type="ARBA" id="ARBA00023145"/>
    </source>
</evidence>
<feature type="compositionally biased region" description="Basic and acidic residues" evidence="5">
    <location>
        <begin position="36"/>
        <end position="49"/>
    </location>
</feature>
<evidence type="ECO:0000313" key="8">
    <source>
        <dbReference type="Proteomes" id="UP001214441"/>
    </source>
</evidence>